<keyword evidence="4 11" id="KW-0227">DNA damage</keyword>
<comment type="function">
    <text evidence="11">Catalytic subunit of a heterodimeric structure-specific endonuclease that resolves DNA secondary structures generated during DNA repair and recombination. Has endonuclease activity towards branched DNA substrates, introducing single-strand cuts in duplex DNA close to junctions with ss-DNA.</text>
</comment>
<evidence type="ECO:0000256" key="11">
    <source>
        <dbReference type="HAMAP-Rule" id="MF_03100"/>
    </source>
</evidence>
<dbReference type="InterPro" id="IPR050381">
    <property type="entry name" value="SLX1_endonuclease"/>
</dbReference>
<name>G0TSE0_TRYVY</name>
<evidence type="ECO:0000256" key="5">
    <source>
        <dbReference type="ARBA" id="ARBA00022771"/>
    </source>
</evidence>
<dbReference type="Gene3D" id="3.40.1440.10">
    <property type="entry name" value="GIY-YIG endonuclease"/>
    <property type="match status" value="1"/>
</dbReference>
<dbReference type="EMBL" id="HE573019">
    <property type="protein sequence ID" value="CCC46866.1"/>
    <property type="molecule type" value="Genomic_DNA"/>
</dbReference>
<comment type="similarity">
    <text evidence="11">Belongs to the SLX1 family.</text>
</comment>
<keyword evidence="6 11" id="KW-0378">Hydrolase</keyword>
<keyword evidence="3 11" id="KW-0255">Endonuclease</keyword>
<comment type="caution">
    <text evidence="11">Lacks conserved residue(s) required for the propagation of feature annotation.</text>
</comment>
<dbReference type="SUPFAM" id="SSF82771">
    <property type="entry name" value="GIY-YIG endonuclease"/>
    <property type="match status" value="1"/>
</dbReference>
<evidence type="ECO:0000256" key="9">
    <source>
        <dbReference type="ARBA" id="ARBA00023204"/>
    </source>
</evidence>
<dbReference type="GO" id="GO:0033557">
    <property type="term" value="C:Slx1-Slx4 complex"/>
    <property type="evidence" value="ECO:0007669"/>
    <property type="project" value="UniProtKB-UniRule"/>
</dbReference>
<dbReference type="AlphaFoldDB" id="G0TSE0"/>
<accession>G0TSE0</accession>
<evidence type="ECO:0000256" key="2">
    <source>
        <dbReference type="ARBA" id="ARBA00022723"/>
    </source>
</evidence>
<reference evidence="13" key="1">
    <citation type="journal article" date="2012" name="Proc. Natl. Acad. Sci. U.S.A.">
        <title>Antigenic diversity is generated by distinct evolutionary mechanisms in African trypanosome species.</title>
        <authorList>
            <person name="Jackson A.P."/>
            <person name="Berry A."/>
            <person name="Aslett M."/>
            <person name="Allison H.C."/>
            <person name="Burton P."/>
            <person name="Vavrova-Anderson J."/>
            <person name="Brown R."/>
            <person name="Browne H."/>
            <person name="Corton N."/>
            <person name="Hauser H."/>
            <person name="Gamble J."/>
            <person name="Gilderthorp R."/>
            <person name="Marcello L."/>
            <person name="McQuillan J."/>
            <person name="Otto T.D."/>
            <person name="Quail M.A."/>
            <person name="Sanders M.J."/>
            <person name="van Tonder A."/>
            <person name="Ginger M.L."/>
            <person name="Field M.C."/>
            <person name="Barry J.D."/>
            <person name="Hertz-Fowler C."/>
            <person name="Berriman M."/>
        </authorList>
    </citation>
    <scope>NUCLEOTIDE SEQUENCE</scope>
    <source>
        <strain evidence="13">Y486</strain>
    </source>
</reference>
<protein>
    <recommendedName>
        <fullName evidence="11">Structure-specific endonuclease subunit SLX1 homolog</fullName>
        <ecNumber evidence="11">3.1.-.-</ecNumber>
    </recommendedName>
</protein>
<dbReference type="OMA" id="PWTIVCC"/>
<keyword evidence="7" id="KW-0862">Zinc</keyword>
<evidence type="ECO:0000256" key="3">
    <source>
        <dbReference type="ARBA" id="ARBA00022759"/>
    </source>
</evidence>
<dbReference type="Pfam" id="PF01541">
    <property type="entry name" value="GIY-YIG"/>
    <property type="match status" value="1"/>
</dbReference>
<feature type="domain" description="GIY-YIG" evidence="12">
    <location>
        <begin position="4"/>
        <end position="87"/>
    </location>
</feature>
<proteinExistence type="inferred from homology"/>
<dbReference type="HAMAP" id="MF_03100">
    <property type="entry name" value="Endonuc_su_Slx1"/>
    <property type="match status" value="1"/>
</dbReference>
<dbReference type="GO" id="GO:0008270">
    <property type="term" value="F:zinc ion binding"/>
    <property type="evidence" value="ECO:0007669"/>
    <property type="project" value="UniProtKB-KW"/>
</dbReference>
<dbReference type="InterPro" id="IPR000305">
    <property type="entry name" value="GIY-YIG_endonuc"/>
</dbReference>
<evidence type="ECO:0000256" key="7">
    <source>
        <dbReference type="ARBA" id="ARBA00022833"/>
    </source>
</evidence>
<keyword evidence="1 11" id="KW-0540">Nuclease</keyword>
<comment type="subunit">
    <text evidence="11">Forms a heterodimer with a member of the SLX4 family.</text>
</comment>
<dbReference type="PANTHER" id="PTHR20208">
    <property type="entry name" value="STRUCTURE-SPECIFIC ENDONUCLEASE SUBUNIT SLX1"/>
    <property type="match status" value="1"/>
</dbReference>
<sequence>MDTRFHCVYLLTSLNPQCSGAYYVGYTVNPIRRLRQHNGELVNGAHRTRSRGRPWLLLLCVSGFGEDRIALKFEWCWQNPTKSTRLKAHMSLLRGVYRLQYAVGVLFLLLRVAPFAQLHLTLHVFDSDRFEQVTAALHTLAPSISRVSETPLLRLETTTYEEFQERYIDEVVGGDVSSPANECGAYFLSASARTLSQRQGDGSMWSGRYTCEEDVIRQHVREKELMNSGRFPCSLCTLPLRTPYFLRCCQAPFCGLRAHIACLAMWFTHCVIKHQRQLEAEASTLTTAPEAVGDSRAANTHGGGGGATPWPCFNSCEQTLNYPKEAGSFMTSQPTPFFPMSQGNDETAVAPTVDLTIVPRQPCACPLCDEPLHWGALVYDLKRRVTIDRRWAEQQRRSVVEAIVAERLNRIQRSPNKRRPGRERREAVAVGKRRRELAIASMESSQQSLVRAPTYQLSPGHAIGAPESAFSGVEFGTPPLNQGMSQTSFIPNDVSDLTQPSSENANFFNADGNAAVAECHRSLVPTEFNVSDWLED</sequence>
<evidence type="ECO:0000256" key="6">
    <source>
        <dbReference type="ARBA" id="ARBA00022801"/>
    </source>
</evidence>
<evidence type="ECO:0000256" key="10">
    <source>
        <dbReference type="ARBA" id="ARBA00023242"/>
    </source>
</evidence>
<evidence type="ECO:0000313" key="13">
    <source>
        <dbReference type="EMBL" id="CCC46866.1"/>
    </source>
</evidence>
<dbReference type="InterPro" id="IPR035901">
    <property type="entry name" value="GIY-YIG_endonuc_sf"/>
</dbReference>
<dbReference type="PANTHER" id="PTHR20208:SF13">
    <property type="entry name" value="STRUCTURE-SPECIFIC ENDONUCLEASE SUBUNIT SLX1"/>
    <property type="match status" value="1"/>
</dbReference>
<evidence type="ECO:0000256" key="8">
    <source>
        <dbReference type="ARBA" id="ARBA00023172"/>
    </source>
</evidence>
<dbReference type="VEuPathDB" id="TriTrypDB:TvY486_0300590"/>
<dbReference type="PROSITE" id="PS50164">
    <property type="entry name" value="GIY_YIG"/>
    <property type="match status" value="1"/>
</dbReference>
<keyword evidence="10 11" id="KW-0539">Nucleus</keyword>
<evidence type="ECO:0000259" key="12">
    <source>
        <dbReference type="PROSITE" id="PS50164"/>
    </source>
</evidence>
<dbReference type="EC" id="3.1.-.-" evidence="11"/>
<dbReference type="GO" id="GO:0006310">
    <property type="term" value="P:DNA recombination"/>
    <property type="evidence" value="ECO:0007669"/>
    <property type="project" value="UniProtKB-UniRule"/>
</dbReference>
<gene>
    <name evidence="13" type="ORF">TVY486_0300590</name>
</gene>
<comment type="subcellular location">
    <subcellularLocation>
        <location evidence="11">Nucleus</location>
    </subcellularLocation>
</comment>
<keyword evidence="2" id="KW-0479">Metal-binding</keyword>
<dbReference type="InterPro" id="IPR027520">
    <property type="entry name" value="Slx1"/>
</dbReference>
<evidence type="ECO:0000256" key="4">
    <source>
        <dbReference type="ARBA" id="ARBA00022763"/>
    </source>
</evidence>
<dbReference type="GO" id="GO:0006281">
    <property type="term" value="P:DNA repair"/>
    <property type="evidence" value="ECO:0007669"/>
    <property type="project" value="UniProtKB-UniRule"/>
</dbReference>
<dbReference type="GO" id="GO:0017108">
    <property type="term" value="F:5'-flap endonuclease activity"/>
    <property type="evidence" value="ECO:0007669"/>
    <property type="project" value="InterPro"/>
</dbReference>
<comment type="cofactor">
    <cofactor evidence="11">
        <name>a divalent metal cation</name>
        <dbReference type="ChEBI" id="CHEBI:60240"/>
    </cofactor>
</comment>
<evidence type="ECO:0000256" key="1">
    <source>
        <dbReference type="ARBA" id="ARBA00022722"/>
    </source>
</evidence>
<organism evidence="13">
    <name type="scientific">Trypanosoma vivax (strain Y486)</name>
    <dbReference type="NCBI Taxonomy" id="1055687"/>
    <lineage>
        <taxon>Eukaryota</taxon>
        <taxon>Discoba</taxon>
        <taxon>Euglenozoa</taxon>
        <taxon>Kinetoplastea</taxon>
        <taxon>Metakinetoplastina</taxon>
        <taxon>Trypanosomatida</taxon>
        <taxon>Trypanosomatidae</taxon>
        <taxon>Trypanosoma</taxon>
        <taxon>Duttonella</taxon>
    </lineage>
</organism>
<keyword evidence="5" id="KW-0863">Zinc-finger</keyword>
<dbReference type="CDD" id="cd10455">
    <property type="entry name" value="GIY-YIG_SLX1"/>
    <property type="match status" value="1"/>
</dbReference>
<keyword evidence="9 11" id="KW-0234">DNA repair</keyword>
<keyword evidence="8 11" id="KW-0233">DNA recombination</keyword>